<reference evidence="2 3" key="1">
    <citation type="journal article" date="2019" name="PLoS Negl. Trop. Dis.">
        <title>Whole genome sequencing of Entamoeba nuttalli reveals mammalian host-related molecular signatures and a novel octapeptide-repeat surface protein.</title>
        <authorList>
            <person name="Tanaka M."/>
            <person name="Makiuchi T."/>
            <person name="Komiyama T."/>
            <person name="Shiina T."/>
            <person name="Osaki K."/>
            <person name="Tachibana H."/>
        </authorList>
    </citation>
    <scope>NUCLEOTIDE SEQUENCE [LARGE SCALE GENOMIC DNA]</scope>
    <source>
        <strain evidence="2 3">P19-061405</strain>
    </source>
</reference>
<feature type="domain" description="AP5B1 C-terminal" evidence="1">
    <location>
        <begin position="844"/>
        <end position="929"/>
    </location>
</feature>
<gene>
    <name evidence="2" type="ORF">ENUP19_0018G0061</name>
</gene>
<sequence length="938" mass="106728">MQSVDLFPKTLSEWNEELVSFNEDHHLVDWNSTETTIKFFQSIWGENNEILAITTLRYFNEFVLCRILENENVPLITKIFDVLNRYRLELLSGKVPIFCSGGITGINGIPQGGLTLLQLVTQAQTLIVCTCGNKIPHLFKFAGDMLGLTQFNELSLLSLAVSTLIELEMTFPTLLKGAIDYIEKLTRSSGPDSPCLILYSTILSNSLIVEQNGKSANEYPVYSPIISFNQKITTTSFASQSDNNPSQIKLYTAPQLIDPLPQLFDVLPDQLSETSTFLKQHLSVVVDTYQSCRYWDILHLSTFFPIIFRCSALSPDSLYIPQFSYLTNCYDPSQLLGLLSVISTFNDQRRYDRLRYSIVMRLLDICSNFSIKESTRLSAISLLINLGNNDSMIGGILSPFAKQFFIPTIKDSNYMLIIKIYGLLKCTNFTPNNIIEMLPYAMKNITTIPSHYLYCGMLIYLLQFNKESYFSLVLDKLQMIINSKMFFTFNSLSLYTCVFKVIKALILNIDSKLASNINRIITILLVLKENSKDSLLRDWSLFYLRCIHHMSVQKLQKLLTHGNYPLIGTDSKMTLKTSDFLDLVGSKNINEVGKDGRIVISIAKLQKLLSEDIESSTEKDSFIHCLNSTDDAMRISLKDFEGMIDGVAGRGGVVRIDIRKMKGVINKDEEEVERKEKEERSEGVVILKRNETNQMSQINITGNLSTESDNYIEMLNKTESNLIIPMQLTVQSSQSVDDEFYVVPFTFTIQNNYKTIKTNTIKYIHPLLQRNGSDDINKVMLELPLNAPHPCSMSVDPYVIVTDSHADLCRLNIVTEGLKLNFNDFICVSPQLEIMKTQNTANGLYEMLWNKLAYKSNIPLDISYDEIKNKVDNCYMKGGIIKSEEKEVRMLFILAPHSHLLFKIIPTQIKSITLIEVVTDYLEALDYVNADFCMTHFC</sequence>
<evidence type="ECO:0000259" key="1">
    <source>
        <dbReference type="Pfam" id="PF21590"/>
    </source>
</evidence>
<organism evidence="2 3">
    <name type="scientific">Entamoeba nuttalli</name>
    <dbReference type="NCBI Taxonomy" id="412467"/>
    <lineage>
        <taxon>Eukaryota</taxon>
        <taxon>Amoebozoa</taxon>
        <taxon>Evosea</taxon>
        <taxon>Archamoebae</taxon>
        <taxon>Mastigamoebida</taxon>
        <taxon>Entamoebidae</taxon>
        <taxon>Entamoeba</taxon>
    </lineage>
</organism>
<proteinExistence type="predicted"/>
<dbReference type="InterPro" id="IPR016024">
    <property type="entry name" value="ARM-type_fold"/>
</dbReference>
<evidence type="ECO:0000313" key="2">
    <source>
        <dbReference type="EMBL" id="GAB1219224.1"/>
    </source>
</evidence>
<keyword evidence="3" id="KW-1185">Reference proteome</keyword>
<evidence type="ECO:0000313" key="3">
    <source>
        <dbReference type="Proteomes" id="UP001628156"/>
    </source>
</evidence>
<name>A0ABQ0D8N6_9EUKA</name>
<dbReference type="InterPro" id="IPR048981">
    <property type="entry name" value="AP5B1_C"/>
</dbReference>
<dbReference type="EMBL" id="BAAFRS010000018">
    <property type="protein sequence ID" value="GAB1219224.1"/>
    <property type="molecule type" value="Genomic_DNA"/>
</dbReference>
<dbReference type="Proteomes" id="UP001628156">
    <property type="component" value="Unassembled WGS sequence"/>
</dbReference>
<accession>A0ABQ0D8N6</accession>
<dbReference type="SUPFAM" id="SSF48371">
    <property type="entry name" value="ARM repeat"/>
    <property type="match status" value="1"/>
</dbReference>
<comment type="caution">
    <text evidence="2">The sequence shown here is derived from an EMBL/GenBank/DDBJ whole genome shotgun (WGS) entry which is preliminary data.</text>
</comment>
<dbReference type="PANTHER" id="PTHR34033">
    <property type="entry name" value="AP-5 COMPLEX SUBUNIT BETA-1"/>
    <property type="match status" value="1"/>
</dbReference>
<protein>
    <recommendedName>
        <fullName evidence="1">AP5B1 C-terminal domain-containing protein</fullName>
    </recommendedName>
</protein>
<dbReference type="PANTHER" id="PTHR34033:SF1">
    <property type="entry name" value="AP-5 COMPLEX SUBUNIT BETA-1"/>
    <property type="match status" value="1"/>
</dbReference>
<dbReference type="InterPro" id="IPR038741">
    <property type="entry name" value="AP5B1"/>
</dbReference>
<dbReference type="Pfam" id="PF21590">
    <property type="entry name" value="AP5B1_C"/>
    <property type="match status" value="1"/>
</dbReference>